<dbReference type="AlphaFoldDB" id="G7L749"/>
<accession>G7L749</accession>
<keyword evidence="3" id="KW-1185">Reference proteome</keyword>
<dbReference type="EnsemblPlants" id="AET03466">
    <property type="protein sequence ID" value="AET03466"/>
    <property type="gene ID" value="MTR_8g071940"/>
</dbReference>
<reference evidence="1 3" key="2">
    <citation type="journal article" date="2014" name="BMC Genomics">
        <title>An improved genome release (version Mt4.0) for the model legume Medicago truncatula.</title>
        <authorList>
            <person name="Tang H."/>
            <person name="Krishnakumar V."/>
            <person name="Bidwell S."/>
            <person name="Rosen B."/>
            <person name="Chan A."/>
            <person name="Zhou S."/>
            <person name="Gentzbittel L."/>
            <person name="Childs K.L."/>
            <person name="Yandell M."/>
            <person name="Gundlach H."/>
            <person name="Mayer K.F."/>
            <person name="Schwartz D.C."/>
            <person name="Town C.D."/>
        </authorList>
    </citation>
    <scope>GENOME REANNOTATION</scope>
    <source>
        <strain evidence="2 3">cv. Jemalong A17</strain>
    </source>
</reference>
<evidence type="ECO:0000313" key="1">
    <source>
        <dbReference type="EMBL" id="AET03466.1"/>
    </source>
</evidence>
<sequence length="88" mass="9897">MTQQWYQSLFDEGTTEAAGPFAQTPATTIKPIKSFRLKGEHDKLMDSHLRGNVVVYKFLKLGSVIDSAEVLGQWVNGRTTESLFEPHD</sequence>
<gene>
    <name evidence="1" type="ordered locus">MTR_8g071940</name>
</gene>
<organism evidence="1 3">
    <name type="scientific">Medicago truncatula</name>
    <name type="common">Barrel medic</name>
    <name type="synonym">Medicago tribuloides</name>
    <dbReference type="NCBI Taxonomy" id="3880"/>
    <lineage>
        <taxon>Eukaryota</taxon>
        <taxon>Viridiplantae</taxon>
        <taxon>Streptophyta</taxon>
        <taxon>Embryophyta</taxon>
        <taxon>Tracheophyta</taxon>
        <taxon>Spermatophyta</taxon>
        <taxon>Magnoliopsida</taxon>
        <taxon>eudicotyledons</taxon>
        <taxon>Gunneridae</taxon>
        <taxon>Pentapetalae</taxon>
        <taxon>rosids</taxon>
        <taxon>fabids</taxon>
        <taxon>Fabales</taxon>
        <taxon>Fabaceae</taxon>
        <taxon>Papilionoideae</taxon>
        <taxon>50 kb inversion clade</taxon>
        <taxon>NPAAA clade</taxon>
        <taxon>Hologalegina</taxon>
        <taxon>IRL clade</taxon>
        <taxon>Trifolieae</taxon>
        <taxon>Medicago</taxon>
    </lineage>
</organism>
<dbReference type="EMBL" id="CM001224">
    <property type="protein sequence ID" value="AET03466.1"/>
    <property type="molecule type" value="Genomic_DNA"/>
</dbReference>
<evidence type="ECO:0000313" key="2">
    <source>
        <dbReference type="EnsemblPlants" id="AET03466"/>
    </source>
</evidence>
<dbReference type="HOGENOM" id="CLU_2472529_0_0_1"/>
<proteinExistence type="predicted"/>
<dbReference type="PaxDb" id="3880-AET03466"/>
<reference evidence="2" key="3">
    <citation type="submission" date="2015-04" db="UniProtKB">
        <authorList>
            <consortium name="EnsemblPlants"/>
        </authorList>
    </citation>
    <scope>IDENTIFICATION</scope>
    <source>
        <strain evidence="2">cv. Jemalong A17</strain>
    </source>
</reference>
<protein>
    <submittedName>
        <fullName evidence="1 2">Uncharacterized protein</fullName>
    </submittedName>
</protein>
<reference evidence="1 3" key="1">
    <citation type="journal article" date="2011" name="Nature">
        <title>The Medicago genome provides insight into the evolution of rhizobial symbioses.</title>
        <authorList>
            <person name="Young N.D."/>
            <person name="Debelle F."/>
            <person name="Oldroyd G.E."/>
            <person name="Geurts R."/>
            <person name="Cannon S.B."/>
            <person name="Udvardi M.K."/>
            <person name="Benedito V.A."/>
            <person name="Mayer K.F."/>
            <person name="Gouzy J."/>
            <person name="Schoof H."/>
            <person name="Van de Peer Y."/>
            <person name="Proost S."/>
            <person name="Cook D.R."/>
            <person name="Meyers B.C."/>
            <person name="Spannagl M."/>
            <person name="Cheung F."/>
            <person name="De Mita S."/>
            <person name="Krishnakumar V."/>
            <person name="Gundlach H."/>
            <person name="Zhou S."/>
            <person name="Mudge J."/>
            <person name="Bharti A.K."/>
            <person name="Murray J.D."/>
            <person name="Naoumkina M.A."/>
            <person name="Rosen B."/>
            <person name="Silverstein K.A."/>
            <person name="Tang H."/>
            <person name="Rombauts S."/>
            <person name="Zhao P.X."/>
            <person name="Zhou P."/>
            <person name="Barbe V."/>
            <person name="Bardou P."/>
            <person name="Bechner M."/>
            <person name="Bellec A."/>
            <person name="Berger A."/>
            <person name="Berges H."/>
            <person name="Bidwell S."/>
            <person name="Bisseling T."/>
            <person name="Choisne N."/>
            <person name="Couloux A."/>
            <person name="Denny R."/>
            <person name="Deshpande S."/>
            <person name="Dai X."/>
            <person name="Doyle J.J."/>
            <person name="Dudez A.M."/>
            <person name="Farmer A.D."/>
            <person name="Fouteau S."/>
            <person name="Franken C."/>
            <person name="Gibelin C."/>
            <person name="Gish J."/>
            <person name="Goldstein S."/>
            <person name="Gonzalez A.J."/>
            <person name="Green P.J."/>
            <person name="Hallab A."/>
            <person name="Hartog M."/>
            <person name="Hua A."/>
            <person name="Humphray S.J."/>
            <person name="Jeong D.H."/>
            <person name="Jing Y."/>
            <person name="Jocker A."/>
            <person name="Kenton S.M."/>
            <person name="Kim D.J."/>
            <person name="Klee K."/>
            <person name="Lai H."/>
            <person name="Lang C."/>
            <person name="Lin S."/>
            <person name="Macmil S.L."/>
            <person name="Magdelenat G."/>
            <person name="Matthews L."/>
            <person name="McCorrison J."/>
            <person name="Monaghan E.L."/>
            <person name="Mun J.H."/>
            <person name="Najar F.Z."/>
            <person name="Nicholson C."/>
            <person name="Noirot C."/>
            <person name="O'Bleness M."/>
            <person name="Paule C.R."/>
            <person name="Poulain J."/>
            <person name="Prion F."/>
            <person name="Qin B."/>
            <person name="Qu C."/>
            <person name="Retzel E.F."/>
            <person name="Riddle C."/>
            <person name="Sallet E."/>
            <person name="Samain S."/>
            <person name="Samson N."/>
            <person name="Sanders I."/>
            <person name="Saurat O."/>
            <person name="Scarpelli C."/>
            <person name="Schiex T."/>
            <person name="Segurens B."/>
            <person name="Severin A.J."/>
            <person name="Sherrier D.J."/>
            <person name="Shi R."/>
            <person name="Sims S."/>
            <person name="Singer S.R."/>
            <person name="Sinharoy S."/>
            <person name="Sterck L."/>
            <person name="Viollet A."/>
            <person name="Wang B.B."/>
            <person name="Wang K."/>
            <person name="Wang M."/>
            <person name="Wang X."/>
            <person name="Warfsmann J."/>
            <person name="Weissenbach J."/>
            <person name="White D.D."/>
            <person name="White J.D."/>
            <person name="Wiley G.B."/>
            <person name="Wincker P."/>
            <person name="Xing Y."/>
            <person name="Yang L."/>
            <person name="Yao Z."/>
            <person name="Ying F."/>
            <person name="Zhai J."/>
            <person name="Zhou L."/>
            <person name="Zuber A."/>
            <person name="Denarie J."/>
            <person name="Dixon R.A."/>
            <person name="May G.D."/>
            <person name="Schwartz D.C."/>
            <person name="Rogers J."/>
            <person name="Quetier F."/>
            <person name="Town C.D."/>
            <person name="Roe B.A."/>
        </authorList>
    </citation>
    <scope>NUCLEOTIDE SEQUENCE [LARGE SCALE GENOMIC DNA]</scope>
    <source>
        <strain evidence="1">A17</strain>
        <strain evidence="2 3">cv. Jemalong A17</strain>
    </source>
</reference>
<name>G7L749_MEDTR</name>
<dbReference type="Proteomes" id="UP000002051">
    <property type="component" value="Chromosome 8"/>
</dbReference>
<evidence type="ECO:0000313" key="3">
    <source>
        <dbReference type="Proteomes" id="UP000002051"/>
    </source>
</evidence>